<dbReference type="GO" id="GO:0061630">
    <property type="term" value="F:ubiquitin protein ligase activity"/>
    <property type="evidence" value="ECO:0007669"/>
    <property type="project" value="InterPro"/>
</dbReference>
<protein>
    <submittedName>
        <fullName evidence="2">RING/U-box superfamily protein</fullName>
    </submittedName>
</protein>
<dbReference type="PANTHER" id="PTHR47094:SF1">
    <property type="entry name" value="RING-TYPE E3 UBIQUITIN TRANSFERASE"/>
    <property type="match status" value="1"/>
</dbReference>
<dbReference type="GO" id="GO:0033768">
    <property type="term" value="C:SUMO-targeted ubiquitin ligase complex"/>
    <property type="evidence" value="ECO:0007669"/>
    <property type="project" value="TreeGrafter"/>
</dbReference>
<feature type="region of interest" description="Disordered" evidence="1">
    <location>
        <begin position="104"/>
        <end position="134"/>
    </location>
</feature>
<dbReference type="EMBL" id="CACSLK010034236">
    <property type="protein sequence ID" value="CAA0841630.1"/>
    <property type="molecule type" value="Genomic_DNA"/>
</dbReference>
<evidence type="ECO:0000256" key="1">
    <source>
        <dbReference type="SAM" id="MobiDB-lite"/>
    </source>
</evidence>
<evidence type="ECO:0000313" key="2">
    <source>
        <dbReference type="EMBL" id="CAA0841630.1"/>
    </source>
</evidence>
<organism evidence="2 3">
    <name type="scientific">Striga hermonthica</name>
    <name type="common">Purple witchweed</name>
    <name type="synonym">Buchnera hermonthica</name>
    <dbReference type="NCBI Taxonomy" id="68872"/>
    <lineage>
        <taxon>Eukaryota</taxon>
        <taxon>Viridiplantae</taxon>
        <taxon>Streptophyta</taxon>
        <taxon>Embryophyta</taxon>
        <taxon>Tracheophyta</taxon>
        <taxon>Spermatophyta</taxon>
        <taxon>Magnoliopsida</taxon>
        <taxon>eudicotyledons</taxon>
        <taxon>Gunneridae</taxon>
        <taxon>Pentapetalae</taxon>
        <taxon>asterids</taxon>
        <taxon>lamiids</taxon>
        <taxon>Lamiales</taxon>
        <taxon>Orobanchaceae</taxon>
        <taxon>Buchnereae</taxon>
        <taxon>Striga</taxon>
    </lineage>
</organism>
<evidence type="ECO:0000313" key="3">
    <source>
        <dbReference type="Proteomes" id="UP001153555"/>
    </source>
</evidence>
<gene>
    <name evidence="2" type="ORF">SHERM_00647</name>
</gene>
<feature type="compositionally biased region" description="Basic and acidic residues" evidence="1">
    <location>
        <begin position="1"/>
        <end position="22"/>
    </location>
</feature>
<accession>A0A9N7RTP8</accession>
<reference evidence="2" key="1">
    <citation type="submission" date="2019-12" db="EMBL/GenBank/DDBJ databases">
        <authorList>
            <person name="Scholes J."/>
        </authorList>
    </citation>
    <scope>NUCLEOTIDE SEQUENCE</scope>
</reference>
<dbReference type="AlphaFoldDB" id="A0A9N7RTP8"/>
<dbReference type="OrthoDB" id="6105938at2759"/>
<dbReference type="Proteomes" id="UP001153555">
    <property type="component" value="Unassembled WGS sequence"/>
</dbReference>
<feature type="compositionally biased region" description="Pro residues" evidence="1">
    <location>
        <begin position="118"/>
        <end position="128"/>
    </location>
</feature>
<dbReference type="GO" id="GO:0140082">
    <property type="term" value="F:SUMO-ubiquitin ligase activity"/>
    <property type="evidence" value="ECO:0007669"/>
    <property type="project" value="TreeGrafter"/>
</dbReference>
<dbReference type="InterPro" id="IPR049627">
    <property type="entry name" value="SLX8"/>
</dbReference>
<dbReference type="GO" id="GO:0032183">
    <property type="term" value="F:SUMO binding"/>
    <property type="evidence" value="ECO:0007669"/>
    <property type="project" value="TreeGrafter"/>
</dbReference>
<feature type="compositionally biased region" description="Polar residues" evidence="1">
    <location>
        <begin position="23"/>
        <end position="33"/>
    </location>
</feature>
<sequence>MSSQDQVRRDHEGPSNHTRSQDRQAAQGVSTMPPSIDVEALDDDVVISSPRAFAEAKNNSRRVREQTIVVDLDSDERPTRYKRRRVSTNQTIINCDLYINLDGSGTSKRKSVQTVTLPPSPPPPPPPPKEPKFSCPEKDNCKRYLQNLPSHHFNCLRKQPFIFMLPNVQLLWELVPEIWPEQICGKDYVWYVYLHQIFSSEWDQVRSEPCSSPPCLSEYFAGLLGAVQLDPIQTSLPDVLEITARSDHKVDHRCARNPSVRIDQIQSSKSVARSTRLADMPDEEFA</sequence>
<comment type="caution">
    <text evidence="2">The sequence shown here is derived from an EMBL/GenBank/DDBJ whole genome shotgun (WGS) entry which is preliminary data.</text>
</comment>
<feature type="region of interest" description="Disordered" evidence="1">
    <location>
        <begin position="1"/>
        <end position="42"/>
    </location>
</feature>
<proteinExistence type="predicted"/>
<name>A0A9N7RTP8_STRHE</name>
<keyword evidence="3" id="KW-1185">Reference proteome</keyword>
<dbReference type="PANTHER" id="PTHR47094">
    <property type="entry name" value="ELFLESS, ISOFORM B"/>
    <property type="match status" value="1"/>
</dbReference>
<dbReference type="GO" id="GO:0006511">
    <property type="term" value="P:ubiquitin-dependent protein catabolic process"/>
    <property type="evidence" value="ECO:0007669"/>
    <property type="project" value="TreeGrafter"/>
</dbReference>